<protein>
    <submittedName>
        <fullName evidence="3">Heterokaryon incompatibility protein-domain-containing protein</fullName>
    </submittedName>
</protein>
<dbReference type="Pfam" id="PF06985">
    <property type="entry name" value="HET"/>
    <property type="match status" value="1"/>
</dbReference>
<reference evidence="3" key="1">
    <citation type="journal article" date="2021" name="Nat. Commun.">
        <title>Genetic determinants of endophytism in the Arabidopsis root mycobiome.</title>
        <authorList>
            <person name="Mesny F."/>
            <person name="Miyauchi S."/>
            <person name="Thiergart T."/>
            <person name="Pickel B."/>
            <person name="Atanasova L."/>
            <person name="Karlsson M."/>
            <person name="Huettel B."/>
            <person name="Barry K.W."/>
            <person name="Haridas S."/>
            <person name="Chen C."/>
            <person name="Bauer D."/>
            <person name="Andreopoulos W."/>
            <person name="Pangilinan J."/>
            <person name="LaButti K."/>
            <person name="Riley R."/>
            <person name="Lipzen A."/>
            <person name="Clum A."/>
            <person name="Drula E."/>
            <person name="Henrissat B."/>
            <person name="Kohler A."/>
            <person name="Grigoriev I.V."/>
            <person name="Martin F.M."/>
            <person name="Hacquard S."/>
        </authorList>
    </citation>
    <scope>NUCLEOTIDE SEQUENCE</scope>
    <source>
        <strain evidence="3">FSSC 5 MPI-SDFR-AT-0091</strain>
    </source>
</reference>
<organism evidence="3 4">
    <name type="scientific">Fusarium solani</name>
    <name type="common">Filamentous fungus</name>
    <dbReference type="NCBI Taxonomy" id="169388"/>
    <lineage>
        <taxon>Eukaryota</taxon>
        <taxon>Fungi</taxon>
        <taxon>Dikarya</taxon>
        <taxon>Ascomycota</taxon>
        <taxon>Pezizomycotina</taxon>
        <taxon>Sordariomycetes</taxon>
        <taxon>Hypocreomycetidae</taxon>
        <taxon>Hypocreales</taxon>
        <taxon>Nectriaceae</taxon>
        <taxon>Fusarium</taxon>
        <taxon>Fusarium solani species complex</taxon>
    </lineage>
</organism>
<accession>A0A9P9JXQ5</accession>
<dbReference type="InterPro" id="IPR010730">
    <property type="entry name" value="HET"/>
</dbReference>
<dbReference type="EMBL" id="JAGTJS010000028">
    <property type="protein sequence ID" value="KAH7232664.1"/>
    <property type="molecule type" value="Genomic_DNA"/>
</dbReference>
<proteinExistence type="predicted"/>
<evidence type="ECO:0000259" key="2">
    <source>
        <dbReference type="Pfam" id="PF06985"/>
    </source>
</evidence>
<comment type="caution">
    <text evidence="3">The sequence shown here is derived from an EMBL/GenBank/DDBJ whole genome shotgun (WGS) entry which is preliminary data.</text>
</comment>
<evidence type="ECO:0000256" key="1">
    <source>
        <dbReference type="SAM" id="MobiDB-lite"/>
    </source>
</evidence>
<feature type="region of interest" description="Disordered" evidence="1">
    <location>
        <begin position="710"/>
        <end position="741"/>
    </location>
</feature>
<name>A0A9P9JXQ5_FUSSL</name>
<evidence type="ECO:0000313" key="3">
    <source>
        <dbReference type="EMBL" id="KAH7232664.1"/>
    </source>
</evidence>
<dbReference type="Proteomes" id="UP000736672">
    <property type="component" value="Unassembled WGS sequence"/>
</dbReference>
<dbReference type="AlphaFoldDB" id="A0A9P9JXQ5"/>
<keyword evidence="4" id="KW-1185">Reference proteome</keyword>
<dbReference type="PANTHER" id="PTHR33112">
    <property type="entry name" value="DOMAIN PROTEIN, PUTATIVE-RELATED"/>
    <property type="match status" value="1"/>
</dbReference>
<feature type="compositionally biased region" description="Basic and acidic residues" evidence="1">
    <location>
        <begin position="717"/>
        <end position="728"/>
    </location>
</feature>
<gene>
    <name evidence="3" type="ORF">B0J15DRAFT_505150</name>
</gene>
<feature type="domain" description="Heterokaryon incompatibility" evidence="2">
    <location>
        <begin position="184"/>
        <end position="334"/>
    </location>
</feature>
<dbReference type="PANTHER" id="PTHR33112:SF12">
    <property type="entry name" value="HETEROKARYON INCOMPATIBILITY DOMAIN-CONTAINING PROTEIN"/>
    <property type="match status" value="1"/>
</dbReference>
<dbReference type="OrthoDB" id="5135333at2759"/>
<sequence>MEGDPESSGVESCHVCNLLEELFIEDDKVFKEFDPNDFKRTPTDCPLHKPVISWLYETFYKYAEELARRGASRLQSRGWYTISFSRAPGRLPQAAFVDYKHRPQRWYDLFLIGSNSEHDQSISCQQIFDSKWINLQVARQWLDTCLNKHQSKCQTSFNIPSCSPAFVVDTELDCLIPGKQGLQYVALSYRWGTRDSFKTSTSTIPNITTPGGLSRYNDSIPLTVRHTMHLVRELGERYLWVDSLCLISDDKQHMSEQLQLMGSVYAGAKLTIVATDGDAWDGILGIQGVSGPRELRNVFPWLNGRKIIVRDNPSLSGHASSGSEYFQRGWTYQEYFLSQRRLIFAKRQVHWSCFCATCHEDDAEAGQDVDDDNRRSKYTRIPSILSGQPSFGELELLMGEYVVRDLTHPEDALPGVTGLLTFLGHTFNGGFQCGLPETWFDAALMWNCDFWGSQPSGYVPTPYLKQRKLTGPRQSSLPGAILPSWSYISWKMNYLRLLDDEEDYQLPRLLTTATSRAKHITIPVTTWFSHDAPESLDKRRIDSFPNRDYTDAEDSKYLIQGWVKEKLDPVKHFEDGPKFTSEKSEWEAPDRHVYHHPALPNKYFWRPFSILTLDRANKDTKQHQYISCRTKRGWFHARSLGFGDFVCPSSLTELGMDTHVALANKSGIICGWLQLSSQSDAKRFPTTRTESLGDMVSDIKYKSDYYSSDEVSDSNELDNKGPSNKDTDCLGDIESSSNDSESKEIVPTFKLDVEIVAICHRKRSNPGGLVTGRAAGGNEFYGVLWIEWDGGVAHRKGCGYVEKTMWDAYDLEEIDLVLG</sequence>
<evidence type="ECO:0000313" key="4">
    <source>
        <dbReference type="Proteomes" id="UP000736672"/>
    </source>
</evidence>